<protein>
    <submittedName>
        <fullName evidence="1">Uncharacterized protein</fullName>
    </submittedName>
</protein>
<keyword evidence="2" id="KW-1185">Reference proteome</keyword>
<dbReference type="AlphaFoldDB" id="A0A4Y2DRJ5"/>
<reference evidence="1 2" key="1">
    <citation type="journal article" date="2019" name="Sci. Rep.">
        <title>Orb-weaving spider Araneus ventricosus genome elucidates the spidroin gene catalogue.</title>
        <authorList>
            <person name="Kono N."/>
            <person name="Nakamura H."/>
            <person name="Ohtoshi R."/>
            <person name="Moran D.A.P."/>
            <person name="Shinohara A."/>
            <person name="Yoshida Y."/>
            <person name="Fujiwara M."/>
            <person name="Mori M."/>
            <person name="Tomita M."/>
            <person name="Arakawa K."/>
        </authorList>
    </citation>
    <scope>NUCLEOTIDE SEQUENCE [LARGE SCALE GENOMIC DNA]</scope>
</reference>
<organism evidence="1 2">
    <name type="scientific">Araneus ventricosus</name>
    <name type="common">Orbweaver spider</name>
    <name type="synonym">Epeira ventricosa</name>
    <dbReference type="NCBI Taxonomy" id="182803"/>
    <lineage>
        <taxon>Eukaryota</taxon>
        <taxon>Metazoa</taxon>
        <taxon>Ecdysozoa</taxon>
        <taxon>Arthropoda</taxon>
        <taxon>Chelicerata</taxon>
        <taxon>Arachnida</taxon>
        <taxon>Araneae</taxon>
        <taxon>Araneomorphae</taxon>
        <taxon>Entelegynae</taxon>
        <taxon>Araneoidea</taxon>
        <taxon>Araneidae</taxon>
        <taxon>Araneus</taxon>
    </lineage>
</organism>
<sequence length="160" mass="18926">MKALEMLNYFNQKPTVGPRCFLILPHRKMNCGCWRNLVFVWVEKIFYVERGRVRYYRFVTLTKKSKLRSNLDLMEACHKTFFLRTRIWLGNKLTTTKWGWKTETEIKWKFQMSTQPVTIPKPFDPDDLFHQLSYACLKGCGSTMAAEKKNCVSIVVGYHA</sequence>
<evidence type="ECO:0000313" key="1">
    <source>
        <dbReference type="EMBL" id="GBM19371.1"/>
    </source>
</evidence>
<dbReference type="Proteomes" id="UP000499080">
    <property type="component" value="Unassembled WGS sequence"/>
</dbReference>
<accession>A0A4Y2DRJ5</accession>
<name>A0A4Y2DRJ5_ARAVE</name>
<dbReference type="EMBL" id="BGPR01000422">
    <property type="protein sequence ID" value="GBM19371.1"/>
    <property type="molecule type" value="Genomic_DNA"/>
</dbReference>
<comment type="caution">
    <text evidence="1">The sequence shown here is derived from an EMBL/GenBank/DDBJ whole genome shotgun (WGS) entry which is preliminary data.</text>
</comment>
<proteinExistence type="predicted"/>
<gene>
    <name evidence="1" type="ORF">AVEN_196002_1</name>
</gene>
<evidence type="ECO:0000313" key="2">
    <source>
        <dbReference type="Proteomes" id="UP000499080"/>
    </source>
</evidence>